<dbReference type="PROSITE" id="PS51257">
    <property type="entry name" value="PROKAR_LIPOPROTEIN"/>
    <property type="match status" value="1"/>
</dbReference>
<dbReference type="GO" id="GO:0010041">
    <property type="term" value="P:response to iron(III) ion"/>
    <property type="evidence" value="ECO:0007669"/>
    <property type="project" value="TreeGrafter"/>
</dbReference>
<dbReference type="PANTHER" id="PTHR33908">
    <property type="entry name" value="MANNOSYLTRANSFERASE YKCB-RELATED"/>
    <property type="match status" value="1"/>
</dbReference>
<evidence type="ECO:0000256" key="2">
    <source>
        <dbReference type="ARBA" id="ARBA00022475"/>
    </source>
</evidence>
<feature type="transmembrane region" description="Helical" evidence="8">
    <location>
        <begin position="515"/>
        <end position="534"/>
    </location>
</feature>
<dbReference type="KEGG" id="caml:H6X83_08305"/>
<name>A0A7G9WE55_9FIRM</name>
<dbReference type="Proteomes" id="UP000516046">
    <property type="component" value="Chromosome"/>
</dbReference>
<evidence type="ECO:0000256" key="8">
    <source>
        <dbReference type="SAM" id="Phobius"/>
    </source>
</evidence>
<feature type="transmembrane region" description="Helical" evidence="8">
    <location>
        <begin position="453"/>
        <end position="475"/>
    </location>
</feature>
<feature type="transmembrane region" description="Helical" evidence="8">
    <location>
        <begin position="546"/>
        <end position="565"/>
    </location>
</feature>
<dbReference type="GO" id="GO:0016763">
    <property type="term" value="F:pentosyltransferase activity"/>
    <property type="evidence" value="ECO:0007669"/>
    <property type="project" value="TreeGrafter"/>
</dbReference>
<dbReference type="GO" id="GO:0009103">
    <property type="term" value="P:lipopolysaccharide biosynthetic process"/>
    <property type="evidence" value="ECO:0007669"/>
    <property type="project" value="UniProtKB-ARBA"/>
</dbReference>
<comment type="subcellular location">
    <subcellularLocation>
        <location evidence="1">Cell membrane</location>
        <topology evidence="1">Multi-pass membrane protein</topology>
    </subcellularLocation>
</comment>
<feature type="transmembrane region" description="Helical" evidence="8">
    <location>
        <begin position="228"/>
        <end position="248"/>
    </location>
</feature>
<proteinExistence type="predicted"/>
<dbReference type="EMBL" id="CP060696">
    <property type="protein sequence ID" value="QNO16967.1"/>
    <property type="molecule type" value="Genomic_DNA"/>
</dbReference>
<evidence type="ECO:0000256" key="5">
    <source>
        <dbReference type="ARBA" id="ARBA00022692"/>
    </source>
</evidence>
<feature type="transmembrane region" description="Helical" evidence="8">
    <location>
        <begin position="41"/>
        <end position="60"/>
    </location>
</feature>
<feature type="transmembrane region" description="Helical" evidence="8">
    <location>
        <begin position="303"/>
        <end position="334"/>
    </location>
</feature>
<keyword evidence="5 8" id="KW-0812">Transmembrane</keyword>
<feature type="domain" description="Glycosyltransferase RgtA/B/C/D-like" evidence="9">
    <location>
        <begin position="197"/>
        <end position="363"/>
    </location>
</feature>
<feature type="transmembrane region" description="Helical" evidence="8">
    <location>
        <begin position="346"/>
        <end position="366"/>
    </location>
</feature>
<keyword evidence="4 10" id="KW-0808">Transferase</keyword>
<feature type="transmembrane region" description="Helical" evidence="8">
    <location>
        <begin position="80"/>
        <end position="97"/>
    </location>
</feature>
<feature type="transmembrane region" description="Helical" evidence="8">
    <location>
        <begin position="103"/>
        <end position="122"/>
    </location>
</feature>
<keyword evidence="3" id="KW-0328">Glycosyltransferase</keyword>
<keyword evidence="6 8" id="KW-1133">Transmembrane helix</keyword>
<evidence type="ECO:0000256" key="3">
    <source>
        <dbReference type="ARBA" id="ARBA00022676"/>
    </source>
</evidence>
<feature type="transmembrane region" description="Helical" evidence="8">
    <location>
        <begin position="279"/>
        <end position="297"/>
    </location>
</feature>
<dbReference type="Pfam" id="PF13231">
    <property type="entry name" value="PMT_2"/>
    <property type="match status" value="1"/>
</dbReference>
<dbReference type="InterPro" id="IPR050297">
    <property type="entry name" value="LipidA_mod_glycosyltrf_83"/>
</dbReference>
<dbReference type="RefSeq" id="WP_212506034.1">
    <property type="nucleotide sequence ID" value="NZ_CP060696.1"/>
</dbReference>
<evidence type="ECO:0000313" key="11">
    <source>
        <dbReference type="Proteomes" id="UP000516046"/>
    </source>
</evidence>
<accession>A0A7G9WE55</accession>
<feature type="transmembrane region" description="Helical" evidence="8">
    <location>
        <begin position="577"/>
        <end position="600"/>
    </location>
</feature>
<dbReference type="GO" id="GO:0005886">
    <property type="term" value="C:plasma membrane"/>
    <property type="evidence" value="ECO:0007669"/>
    <property type="project" value="UniProtKB-SubCell"/>
</dbReference>
<keyword evidence="11" id="KW-1185">Reference proteome</keyword>
<dbReference type="InterPro" id="IPR038731">
    <property type="entry name" value="RgtA/B/C-like"/>
</dbReference>
<evidence type="ECO:0000313" key="10">
    <source>
        <dbReference type="EMBL" id="QNO16967.1"/>
    </source>
</evidence>
<organism evidence="10 11">
    <name type="scientific">Caproicibacterium amylolyticum</name>
    <dbReference type="NCBI Taxonomy" id="2766537"/>
    <lineage>
        <taxon>Bacteria</taxon>
        <taxon>Bacillati</taxon>
        <taxon>Bacillota</taxon>
        <taxon>Clostridia</taxon>
        <taxon>Eubacteriales</taxon>
        <taxon>Oscillospiraceae</taxon>
        <taxon>Caproicibacterium</taxon>
    </lineage>
</organism>
<sequence length="606" mass="68685">MHEREKWERCLLHPYLLLILGCLLLYILFPQGNTNNVLDARTNGCLAALLVSGCICLYLWRQPAKKKQVTENLHFDSIQVLICICIAVCAGCLFFIYCSSQYQLEMLALLVLLTLAGIGIWLQISHRLTARRACMLLGAAALVLRAVYILYTSYLTRQHDVYPVNQSLGHQAYILYFVNHNFALPDFDPTSVWEFYHPPLHYFLSALWVKLQMLFGTDTAVAIENVQFLTLFYSCAAVLVCYRILRALHFDGSALTACFAILCFHPSLILLAGSINNDMLCILLSLAAILYAIRWYQNPTLKNILLLAACIGLAMMSKSSGVLVAPAVAVVFLIKLLKTKTERKALWQQFGAFLAVCAPLGLWWTVYCKLRFGVPVGALTALTPDNPQYIGGFSISQRFFGIDWQHLSVFENWDWQNHVFEYNLLFAMLKTSLFDEAKLFTEGAGLFCAQTLFWSNLLLMAASLVCMAVTVVFAVRGSETTLLRQKKYLHRNDEEFLSYTVRMEPYKLEPRKTRIMVLFFAVLYITFLGFYVWFCFSQPYACTQSFRYIIPTVLIGAAGVGSVLERTRLVPTRGRKIITWALSLLCTVFCFFSTVVYLLAGAFPAQ</sequence>
<evidence type="ECO:0000256" key="4">
    <source>
        <dbReference type="ARBA" id="ARBA00022679"/>
    </source>
</evidence>
<evidence type="ECO:0000256" key="7">
    <source>
        <dbReference type="ARBA" id="ARBA00023136"/>
    </source>
</evidence>
<feature type="transmembrane region" description="Helical" evidence="8">
    <location>
        <begin position="254"/>
        <end position="272"/>
    </location>
</feature>
<evidence type="ECO:0000259" key="9">
    <source>
        <dbReference type="Pfam" id="PF13231"/>
    </source>
</evidence>
<protein>
    <submittedName>
        <fullName evidence="10">Glycosyltransferase family 39 protein</fullName>
    </submittedName>
</protein>
<evidence type="ECO:0000256" key="1">
    <source>
        <dbReference type="ARBA" id="ARBA00004651"/>
    </source>
</evidence>
<dbReference type="AlphaFoldDB" id="A0A7G9WE55"/>
<keyword evidence="7 8" id="KW-0472">Membrane</keyword>
<evidence type="ECO:0000256" key="6">
    <source>
        <dbReference type="ARBA" id="ARBA00022989"/>
    </source>
</evidence>
<gene>
    <name evidence="10" type="ORF">H6X83_08305</name>
</gene>
<keyword evidence="2" id="KW-1003">Cell membrane</keyword>
<feature type="transmembrane region" description="Helical" evidence="8">
    <location>
        <begin position="12"/>
        <end position="29"/>
    </location>
</feature>
<feature type="transmembrane region" description="Helical" evidence="8">
    <location>
        <begin position="134"/>
        <end position="154"/>
    </location>
</feature>
<dbReference type="PANTHER" id="PTHR33908:SF3">
    <property type="entry name" value="UNDECAPRENYL PHOSPHATE-ALPHA-4-AMINO-4-DEOXY-L-ARABINOSE ARABINOSYL TRANSFERASE"/>
    <property type="match status" value="1"/>
</dbReference>
<reference evidence="10 11" key="1">
    <citation type="submission" date="2020-08" db="EMBL/GenBank/DDBJ databases">
        <authorList>
            <person name="Ren C."/>
            <person name="Gu Y."/>
            <person name="Xu Y."/>
        </authorList>
    </citation>
    <scope>NUCLEOTIDE SEQUENCE [LARGE SCALE GENOMIC DNA]</scope>
    <source>
        <strain evidence="10 11">LBM18003</strain>
    </source>
</reference>